<dbReference type="Pfam" id="PF00400">
    <property type="entry name" value="WD40"/>
    <property type="match status" value="3"/>
</dbReference>
<dbReference type="EMBL" id="BRYB01003726">
    <property type="protein sequence ID" value="GMI19559.1"/>
    <property type="molecule type" value="Genomic_DNA"/>
</dbReference>
<dbReference type="PANTHER" id="PTHR14221:SF0">
    <property type="entry name" value="WD REPEAT-CONTAINING PROTEIN 44"/>
    <property type="match status" value="1"/>
</dbReference>
<sequence length="535" mass="57293">MLKADDDEDDFSDCQSFTDEDFPLPSPPSPSGSSAGDVGTLTLDNLLKHEAATGNPGRGSDFDSGNFDSQNTAPDGLRLDEVEALAATLGSKVSVTPSPAADPAADPAAAPGDPQGPPGPSPSPIDNDSSTYTDLNKGLANIGVQGGREPGPRTSNGDVLPPAPPQGAGGAAEPPGPPADPDAAYKMVNQDTGEIYDIRDLESVPMPEYSLMPTKEQFLRRKSDQSQDSDDETTASGGKSKGIGGKAKGFFKSAMGRRPSVQKTPASPGAPGGPQTVPSKCSKKEAPEFSDFVQLSHLPPHATDGHAGSVWCMEFSPDGKYLATGGADKRINVWEVTKVPGESKGKKNRPPTNMGKPEAEEKRSEWQTAPGKMADLCLFSGPPLRRFNEHTSDVISLSWSRTSFLLSGSIDKTVRLWHVSRSECLHLFQHSDFVTAVSFHPLEDRYFLSGGFDKKLRIWSIPEGRVKEWAQAPEMVTSAKFSPTGMWVVAGLYHGQVYFYSTNDGLRYYTQIDARNRHGTQRGGKKVRLSRATAS</sequence>
<dbReference type="InterPro" id="IPR036322">
    <property type="entry name" value="WD40_repeat_dom_sf"/>
</dbReference>
<feature type="repeat" description="WD" evidence="3">
    <location>
        <begin position="427"/>
        <end position="461"/>
    </location>
</feature>
<dbReference type="SUPFAM" id="SSF50978">
    <property type="entry name" value="WD40 repeat-like"/>
    <property type="match status" value="1"/>
</dbReference>
<feature type="compositionally biased region" description="Acidic residues" evidence="4">
    <location>
        <begin position="1"/>
        <end position="22"/>
    </location>
</feature>
<dbReference type="InterPro" id="IPR001680">
    <property type="entry name" value="WD40_rpt"/>
</dbReference>
<dbReference type="Gene3D" id="2.130.10.10">
    <property type="entry name" value="YVTN repeat-like/Quinoprotein amine dehydrogenase"/>
    <property type="match status" value="1"/>
</dbReference>
<dbReference type="PROSITE" id="PS00678">
    <property type="entry name" value="WD_REPEATS_1"/>
    <property type="match status" value="1"/>
</dbReference>
<evidence type="ECO:0000256" key="3">
    <source>
        <dbReference type="PROSITE-ProRule" id="PRU00221"/>
    </source>
</evidence>
<evidence type="ECO:0000256" key="2">
    <source>
        <dbReference type="ARBA" id="ARBA00022737"/>
    </source>
</evidence>
<feature type="region of interest" description="Disordered" evidence="4">
    <location>
        <begin position="340"/>
        <end position="367"/>
    </location>
</feature>
<keyword evidence="2" id="KW-0677">Repeat</keyword>
<gene>
    <name evidence="5" type="ORF">TeGR_g8790</name>
</gene>
<feature type="compositionally biased region" description="Low complexity" evidence="4">
    <location>
        <begin position="97"/>
        <end position="113"/>
    </location>
</feature>
<feature type="compositionally biased region" description="Pro residues" evidence="4">
    <location>
        <begin position="114"/>
        <end position="123"/>
    </location>
</feature>
<dbReference type="PROSITE" id="PS50082">
    <property type="entry name" value="WD_REPEATS_2"/>
    <property type="match status" value="3"/>
</dbReference>
<dbReference type="Proteomes" id="UP001165060">
    <property type="component" value="Unassembled WGS sequence"/>
</dbReference>
<comment type="caution">
    <text evidence="5">The sequence shown here is derived from an EMBL/GenBank/DDBJ whole genome shotgun (WGS) entry which is preliminary data.</text>
</comment>
<evidence type="ECO:0000256" key="4">
    <source>
        <dbReference type="SAM" id="MobiDB-lite"/>
    </source>
</evidence>
<keyword evidence="1 3" id="KW-0853">WD repeat</keyword>
<keyword evidence="6" id="KW-1185">Reference proteome</keyword>
<dbReference type="InterPro" id="IPR040324">
    <property type="entry name" value="WDR44/Dgr2"/>
</dbReference>
<dbReference type="InterPro" id="IPR015943">
    <property type="entry name" value="WD40/YVTN_repeat-like_dom_sf"/>
</dbReference>
<protein>
    <submittedName>
        <fullName evidence="5">Uncharacterized protein</fullName>
    </submittedName>
</protein>
<dbReference type="PRINTS" id="PR00320">
    <property type="entry name" value="GPROTEINBRPT"/>
</dbReference>
<dbReference type="InterPro" id="IPR020472">
    <property type="entry name" value="WD40_PAC1"/>
</dbReference>
<name>A0ABQ6M545_9STRA</name>
<dbReference type="PANTHER" id="PTHR14221">
    <property type="entry name" value="WD REPEAT DOMAIN 44"/>
    <property type="match status" value="1"/>
</dbReference>
<feature type="repeat" description="WD" evidence="3">
    <location>
        <begin position="387"/>
        <end position="427"/>
    </location>
</feature>
<evidence type="ECO:0000313" key="6">
    <source>
        <dbReference type="Proteomes" id="UP001165060"/>
    </source>
</evidence>
<dbReference type="PROSITE" id="PS50294">
    <property type="entry name" value="WD_REPEATS_REGION"/>
    <property type="match status" value="3"/>
</dbReference>
<feature type="repeat" description="WD" evidence="3">
    <location>
        <begin position="303"/>
        <end position="336"/>
    </location>
</feature>
<accession>A0ABQ6M545</accession>
<reference evidence="5 6" key="1">
    <citation type="journal article" date="2023" name="Commun. Biol.">
        <title>Genome analysis of Parmales, the sister group of diatoms, reveals the evolutionary specialization of diatoms from phago-mixotrophs to photoautotrophs.</title>
        <authorList>
            <person name="Ban H."/>
            <person name="Sato S."/>
            <person name="Yoshikawa S."/>
            <person name="Yamada K."/>
            <person name="Nakamura Y."/>
            <person name="Ichinomiya M."/>
            <person name="Sato N."/>
            <person name="Blanc-Mathieu R."/>
            <person name="Endo H."/>
            <person name="Kuwata A."/>
            <person name="Ogata H."/>
        </authorList>
    </citation>
    <scope>NUCLEOTIDE SEQUENCE [LARGE SCALE GENOMIC DNA]</scope>
</reference>
<organism evidence="5 6">
    <name type="scientific">Tetraparma gracilis</name>
    <dbReference type="NCBI Taxonomy" id="2962635"/>
    <lineage>
        <taxon>Eukaryota</taxon>
        <taxon>Sar</taxon>
        <taxon>Stramenopiles</taxon>
        <taxon>Ochrophyta</taxon>
        <taxon>Bolidophyceae</taxon>
        <taxon>Parmales</taxon>
        <taxon>Triparmaceae</taxon>
        <taxon>Tetraparma</taxon>
    </lineage>
</organism>
<evidence type="ECO:0000256" key="1">
    <source>
        <dbReference type="ARBA" id="ARBA00022574"/>
    </source>
</evidence>
<dbReference type="SMART" id="SM00320">
    <property type="entry name" value="WD40"/>
    <property type="match status" value="4"/>
</dbReference>
<evidence type="ECO:0000313" key="5">
    <source>
        <dbReference type="EMBL" id="GMI19559.1"/>
    </source>
</evidence>
<feature type="region of interest" description="Disordered" evidence="4">
    <location>
        <begin position="1"/>
        <end position="283"/>
    </location>
</feature>
<proteinExistence type="predicted"/>
<dbReference type="InterPro" id="IPR019775">
    <property type="entry name" value="WD40_repeat_CS"/>
</dbReference>